<dbReference type="SUPFAM" id="SSF160443">
    <property type="entry name" value="SMR domain-like"/>
    <property type="match status" value="1"/>
</dbReference>
<dbReference type="PROSITE" id="PS50828">
    <property type="entry name" value="SMR"/>
    <property type="match status" value="1"/>
</dbReference>
<name>A0AAN8WCG9_HALRR</name>
<organism evidence="3 4">
    <name type="scientific">Halocaridina rubra</name>
    <name type="common">Hawaiian red shrimp</name>
    <dbReference type="NCBI Taxonomy" id="373956"/>
    <lineage>
        <taxon>Eukaryota</taxon>
        <taxon>Metazoa</taxon>
        <taxon>Ecdysozoa</taxon>
        <taxon>Arthropoda</taxon>
        <taxon>Crustacea</taxon>
        <taxon>Multicrustacea</taxon>
        <taxon>Malacostraca</taxon>
        <taxon>Eumalacostraca</taxon>
        <taxon>Eucarida</taxon>
        <taxon>Decapoda</taxon>
        <taxon>Pleocyemata</taxon>
        <taxon>Caridea</taxon>
        <taxon>Atyoidea</taxon>
        <taxon>Atyidae</taxon>
        <taxon>Halocaridina</taxon>
    </lineage>
</organism>
<reference evidence="3 4" key="1">
    <citation type="submission" date="2023-11" db="EMBL/GenBank/DDBJ databases">
        <title>Halocaridina rubra genome assembly.</title>
        <authorList>
            <person name="Smith C."/>
        </authorList>
    </citation>
    <scope>NUCLEOTIDE SEQUENCE [LARGE SCALE GENOMIC DNA]</scope>
    <source>
        <strain evidence="3">EP-1</strain>
        <tissue evidence="3">Whole</tissue>
    </source>
</reference>
<proteinExistence type="predicted"/>
<dbReference type="Proteomes" id="UP001381693">
    <property type="component" value="Unassembled WGS sequence"/>
</dbReference>
<feature type="region of interest" description="Disordered" evidence="1">
    <location>
        <begin position="59"/>
        <end position="86"/>
    </location>
</feature>
<dbReference type="Pfam" id="PF01713">
    <property type="entry name" value="Smr"/>
    <property type="match status" value="1"/>
</dbReference>
<protein>
    <recommendedName>
        <fullName evidence="2">Smr domain-containing protein</fullName>
    </recommendedName>
</protein>
<accession>A0AAN8WCG9</accession>
<gene>
    <name evidence="3" type="ORF">SK128_006886</name>
</gene>
<evidence type="ECO:0000313" key="4">
    <source>
        <dbReference type="Proteomes" id="UP001381693"/>
    </source>
</evidence>
<evidence type="ECO:0000313" key="3">
    <source>
        <dbReference type="EMBL" id="KAK7040802.1"/>
    </source>
</evidence>
<dbReference type="InterPro" id="IPR002625">
    <property type="entry name" value="Smr_dom"/>
</dbReference>
<dbReference type="InterPro" id="IPR036063">
    <property type="entry name" value="Smr_dom_sf"/>
</dbReference>
<evidence type="ECO:0000256" key="1">
    <source>
        <dbReference type="SAM" id="MobiDB-lite"/>
    </source>
</evidence>
<dbReference type="EMBL" id="JAXCGZ010021948">
    <property type="protein sequence ID" value="KAK7040802.1"/>
    <property type="molecule type" value="Genomic_DNA"/>
</dbReference>
<evidence type="ECO:0000259" key="2">
    <source>
        <dbReference type="PROSITE" id="PS50828"/>
    </source>
</evidence>
<keyword evidence="4" id="KW-1185">Reference proteome</keyword>
<feature type="domain" description="Smr" evidence="2">
    <location>
        <begin position="94"/>
        <end position="167"/>
    </location>
</feature>
<sequence>MDASDECDQRNRRVSLDPSMFFMTADSCNDWRQAPPAPFQNTLQRRSFRSLKYRRQRRLSESLSLKNESSNEEETLPSNPLPGTPRETIRGTEIDLHCLTVAQAMAAVDRIVKKKFESLHETDLIIITGKGLHSPSGYGAIRSRIFYHLGKWELTASSDDYNWGMVK</sequence>
<dbReference type="AlphaFoldDB" id="A0AAN8WCG9"/>
<comment type="caution">
    <text evidence="3">The sequence shown here is derived from an EMBL/GenBank/DDBJ whole genome shotgun (WGS) entry which is preliminary data.</text>
</comment>
<dbReference type="Gene3D" id="3.30.1370.110">
    <property type="match status" value="1"/>
</dbReference>
<feature type="non-terminal residue" evidence="3">
    <location>
        <position position="167"/>
    </location>
</feature>